<feature type="domain" description="Smf/DprA SLOG" evidence="2">
    <location>
        <begin position="79"/>
        <end position="287"/>
    </location>
</feature>
<dbReference type="Proteomes" id="UP000269226">
    <property type="component" value="Chromosome"/>
</dbReference>
<protein>
    <submittedName>
        <fullName evidence="3">Rossmann fold nucleotide-binding protein Smf possibly involved in DNA uptake</fullName>
    </submittedName>
</protein>
<sequence>MENKQRSLLFKLVMCQGIGNLGRLKYLQHALKTNTIEFCVEEIIKIAEITTYKKNFLDSWYYWSKHEKILKFYEQNCSFFTILDSIYPQLLKEIYNPPALLFYKGDLQLLHRKKLAMVGARQMTIYGKQVIEQFVPSLINEGFTIVSGLAKGVDSYVHQMAINCQGKTIAVIGNGLDYFYPKDSEWLQKKLEKDQLILSEYPADSGPKKFHFPARNRIIAGLTLGTCVIEAKKQSGSLITAQAAMEYGREVFAIPDSIFHSNSIGCHALIQDGAKCTVSVQDILEELVIY</sequence>
<evidence type="ECO:0000313" key="3">
    <source>
        <dbReference type="EMBL" id="BBC60941.1"/>
    </source>
</evidence>
<dbReference type="AlphaFoldDB" id="A0A2Z5Y2B0"/>
<gene>
    <name evidence="3" type="ORF">DAT561_0827</name>
</gene>
<organism evidence="3 4">
    <name type="scientific">Melissococcus plutonius</name>
    <dbReference type="NCBI Taxonomy" id="33970"/>
    <lineage>
        <taxon>Bacteria</taxon>
        <taxon>Bacillati</taxon>
        <taxon>Bacillota</taxon>
        <taxon>Bacilli</taxon>
        <taxon>Lactobacillales</taxon>
        <taxon>Enterococcaceae</taxon>
        <taxon>Melissococcus</taxon>
    </lineage>
</organism>
<proteinExistence type="inferred from homology"/>
<reference evidence="3 4" key="1">
    <citation type="submission" date="2018-01" db="EMBL/GenBank/DDBJ databases">
        <title>Whole genome sequence of Melissococcus plutonius DAT561.</title>
        <authorList>
            <person name="Okumura K."/>
            <person name="Takamatsu D."/>
            <person name="Okura M."/>
        </authorList>
    </citation>
    <scope>NUCLEOTIDE SEQUENCE [LARGE SCALE GENOMIC DNA]</scope>
    <source>
        <strain evidence="3 4">DAT561</strain>
    </source>
</reference>
<dbReference type="PANTHER" id="PTHR43022:SF1">
    <property type="entry name" value="PROTEIN SMF"/>
    <property type="match status" value="1"/>
</dbReference>
<accession>A0A2Z5Y2B0</accession>
<evidence type="ECO:0000256" key="1">
    <source>
        <dbReference type="ARBA" id="ARBA00006525"/>
    </source>
</evidence>
<dbReference type="SUPFAM" id="SSF102405">
    <property type="entry name" value="MCP/YpsA-like"/>
    <property type="match status" value="1"/>
</dbReference>
<evidence type="ECO:0000313" key="4">
    <source>
        <dbReference type="Proteomes" id="UP000269226"/>
    </source>
</evidence>
<evidence type="ECO:0000259" key="2">
    <source>
        <dbReference type="Pfam" id="PF02481"/>
    </source>
</evidence>
<dbReference type="InterPro" id="IPR057666">
    <property type="entry name" value="DrpA_SLOG"/>
</dbReference>
<dbReference type="NCBIfam" id="TIGR00732">
    <property type="entry name" value="dprA"/>
    <property type="match status" value="1"/>
</dbReference>
<dbReference type="GO" id="GO:0009294">
    <property type="term" value="P:DNA-mediated transformation"/>
    <property type="evidence" value="ECO:0007669"/>
    <property type="project" value="InterPro"/>
</dbReference>
<dbReference type="Gene3D" id="3.40.50.450">
    <property type="match status" value="1"/>
</dbReference>
<dbReference type="InterPro" id="IPR003488">
    <property type="entry name" value="DprA"/>
</dbReference>
<dbReference type="RefSeq" id="WP_015694902.1">
    <property type="nucleotide sequence ID" value="NZ_AP018492.1"/>
</dbReference>
<dbReference type="GeneID" id="57043375"/>
<name>A0A2Z5Y2B0_9ENTE</name>
<dbReference type="PANTHER" id="PTHR43022">
    <property type="entry name" value="PROTEIN SMF"/>
    <property type="match status" value="1"/>
</dbReference>
<dbReference type="Pfam" id="PF02481">
    <property type="entry name" value="DNA_processg_A"/>
    <property type="match status" value="1"/>
</dbReference>
<dbReference type="EMBL" id="AP018492">
    <property type="protein sequence ID" value="BBC60941.1"/>
    <property type="molecule type" value="Genomic_DNA"/>
</dbReference>
<comment type="similarity">
    <text evidence="1">Belongs to the DprA/Smf family.</text>
</comment>